<dbReference type="InterPro" id="IPR053163">
    <property type="entry name" value="HTH-type_regulator_Rgg"/>
</dbReference>
<protein>
    <submittedName>
        <fullName evidence="2">Rgg/GadR/MutR family transcriptional regulator</fullName>
    </submittedName>
</protein>
<dbReference type="InterPro" id="IPR010982">
    <property type="entry name" value="Lambda_DNA-bd_dom_sf"/>
</dbReference>
<evidence type="ECO:0000313" key="2">
    <source>
        <dbReference type="EMBL" id="TFF67455.1"/>
    </source>
</evidence>
<dbReference type="PANTHER" id="PTHR37038">
    <property type="entry name" value="TRANSCRIPTIONAL REGULATOR-RELATED"/>
    <property type="match status" value="1"/>
</dbReference>
<name>A0A4R9C2T7_9FIRM</name>
<feature type="domain" description="HTH cro/C1-type" evidence="1">
    <location>
        <begin position="8"/>
        <end position="61"/>
    </location>
</feature>
<dbReference type="PANTHER" id="PTHR37038:SF12">
    <property type="entry name" value="TRANSCRIPTIONAL REGULATOR"/>
    <property type="match status" value="1"/>
</dbReference>
<sequence length="296" mass="35248">MNNYGEVLKKLRKDRNYTLKQISSGEISISQISRFERGETDLSIGKFIFILNKIGITIDEFMVYARDYEKYDVVKMMSKVVKYYYENSIEGFRELIELNQNKLKENPDNSLYPLYIILFKGFICKINKTKLSDKDLQKIIDHLFVTENWGILELQLIGNLYEFFSTKRMLYFFDEIFKNYEKYKKSSMHKHLVCITSLNIFLKLIERNDLKEAEKINKKLRKIVGGETKVYERMILKYGEAFLLYKKGDSAGVEVMKKIIETFKLLSCDYHAKNYQQHFDEFVKNKFVYMGKNNIS</sequence>
<dbReference type="Pfam" id="PF21259">
    <property type="entry name" value="Rgg_C"/>
    <property type="match status" value="1"/>
</dbReference>
<keyword evidence="3" id="KW-1185">Reference proteome</keyword>
<dbReference type="NCBIfam" id="TIGR01716">
    <property type="entry name" value="RGG_Cterm"/>
    <property type="match status" value="1"/>
</dbReference>
<accession>A0A4R9C2T7</accession>
<dbReference type="SMART" id="SM00530">
    <property type="entry name" value="HTH_XRE"/>
    <property type="match status" value="1"/>
</dbReference>
<proteinExistence type="predicted"/>
<dbReference type="GeneID" id="97030653"/>
<dbReference type="EMBL" id="SCFR01000002">
    <property type="protein sequence ID" value="TFF67455.1"/>
    <property type="molecule type" value="Genomic_DNA"/>
</dbReference>
<dbReference type="InterPro" id="IPR011990">
    <property type="entry name" value="TPR-like_helical_dom_sf"/>
</dbReference>
<evidence type="ECO:0000259" key="1">
    <source>
        <dbReference type="PROSITE" id="PS50943"/>
    </source>
</evidence>
<dbReference type="InterPro" id="IPR001387">
    <property type="entry name" value="Cro/C1-type_HTH"/>
</dbReference>
<dbReference type="Gene3D" id="1.25.40.10">
    <property type="entry name" value="Tetratricopeptide repeat domain"/>
    <property type="match status" value="1"/>
</dbReference>
<gene>
    <name evidence="2" type="ORF">EQF91_00605</name>
</gene>
<dbReference type="Proteomes" id="UP000297454">
    <property type="component" value="Unassembled WGS sequence"/>
</dbReference>
<dbReference type="RefSeq" id="WP_134711813.1">
    <property type="nucleotide sequence ID" value="NZ_CP119081.1"/>
</dbReference>
<dbReference type="InterPro" id="IPR010057">
    <property type="entry name" value="Transcription_activator_Rgg_C"/>
</dbReference>
<organism evidence="2 3">
    <name type="scientific">Helcococcus ovis</name>
    <dbReference type="NCBI Taxonomy" id="72026"/>
    <lineage>
        <taxon>Bacteria</taxon>
        <taxon>Bacillati</taxon>
        <taxon>Bacillota</taxon>
        <taxon>Tissierellia</taxon>
        <taxon>Tissierellales</taxon>
        <taxon>Peptoniphilaceae</taxon>
        <taxon>Helcococcus</taxon>
    </lineage>
</organism>
<dbReference type="AlphaFoldDB" id="A0A4R9C2T7"/>
<reference evidence="2 3" key="1">
    <citation type="submission" date="2019-01" db="EMBL/GenBank/DDBJ databases">
        <title>Draft Genome Sequences of Helcococcus ovis Strains Isolated from the Uterus and Vagina of Dairy Cows with Metritis.</title>
        <authorList>
            <person name="Cunha F."/>
            <person name="Jeon S.J."/>
            <person name="Kutzer P."/>
            <person name="Galvao K.N."/>
        </authorList>
    </citation>
    <scope>NUCLEOTIDE SEQUENCE [LARGE SCALE GENOMIC DNA]</scope>
    <source>
        <strain evidence="2 3">KG-37</strain>
    </source>
</reference>
<dbReference type="SUPFAM" id="SSF47413">
    <property type="entry name" value="lambda repressor-like DNA-binding domains"/>
    <property type="match status" value="1"/>
</dbReference>
<dbReference type="OrthoDB" id="34624at2"/>
<dbReference type="CDD" id="cd00093">
    <property type="entry name" value="HTH_XRE"/>
    <property type="match status" value="1"/>
</dbReference>
<comment type="caution">
    <text evidence="2">The sequence shown here is derived from an EMBL/GenBank/DDBJ whole genome shotgun (WGS) entry which is preliminary data.</text>
</comment>
<dbReference type="Pfam" id="PF12844">
    <property type="entry name" value="HTH_19"/>
    <property type="match status" value="1"/>
</dbReference>
<evidence type="ECO:0000313" key="3">
    <source>
        <dbReference type="Proteomes" id="UP000297454"/>
    </source>
</evidence>
<dbReference type="GO" id="GO:0003677">
    <property type="term" value="F:DNA binding"/>
    <property type="evidence" value="ECO:0007669"/>
    <property type="project" value="InterPro"/>
</dbReference>
<dbReference type="PROSITE" id="PS50943">
    <property type="entry name" value="HTH_CROC1"/>
    <property type="match status" value="1"/>
</dbReference>